<feature type="compositionally biased region" description="Low complexity" evidence="1">
    <location>
        <begin position="73"/>
        <end position="85"/>
    </location>
</feature>
<accession>A0AAD2D9W5</accession>
<comment type="caution">
    <text evidence="2">The sequence shown here is derived from an EMBL/GenBank/DDBJ whole genome shotgun (WGS) entry which is preliminary data.</text>
</comment>
<organism evidence="2 3">
    <name type="scientific">Euplotes crassus</name>
    <dbReference type="NCBI Taxonomy" id="5936"/>
    <lineage>
        <taxon>Eukaryota</taxon>
        <taxon>Sar</taxon>
        <taxon>Alveolata</taxon>
        <taxon>Ciliophora</taxon>
        <taxon>Intramacronucleata</taxon>
        <taxon>Spirotrichea</taxon>
        <taxon>Hypotrichia</taxon>
        <taxon>Euplotida</taxon>
        <taxon>Euplotidae</taxon>
        <taxon>Moneuplotes</taxon>
    </lineage>
</organism>
<evidence type="ECO:0000313" key="3">
    <source>
        <dbReference type="Proteomes" id="UP001295684"/>
    </source>
</evidence>
<evidence type="ECO:0000313" key="2">
    <source>
        <dbReference type="EMBL" id="CAI2384906.1"/>
    </source>
</evidence>
<evidence type="ECO:0000256" key="1">
    <source>
        <dbReference type="SAM" id="MobiDB-lite"/>
    </source>
</evidence>
<protein>
    <submittedName>
        <fullName evidence="2">Uncharacterized protein</fullName>
    </submittedName>
</protein>
<dbReference type="EMBL" id="CAMPGE010027258">
    <property type="protein sequence ID" value="CAI2384906.1"/>
    <property type="molecule type" value="Genomic_DNA"/>
</dbReference>
<gene>
    <name evidence="2" type="ORF">ECRASSUSDP1_LOCUS26446</name>
</gene>
<sequence>MEQTKHFWHLTTSKASLTEPKTPKFQPQLYKPEFPSKELKRHRKRRSKDYEQLFSEIHTTTPKTPLPTPNSPSLPLQNPPSTQISLPSLLHSLKHPIQASTSSNFLHFSSQRSPMG</sequence>
<keyword evidence="3" id="KW-1185">Reference proteome</keyword>
<dbReference type="AlphaFoldDB" id="A0AAD2D9W5"/>
<proteinExistence type="predicted"/>
<dbReference type="Proteomes" id="UP001295684">
    <property type="component" value="Unassembled WGS sequence"/>
</dbReference>
<reference evidence="2" key="1">
    <citation type="submission" date="2023-07" db="EMBL/GenBank/DDBJ databases">
        <authorList>
            <consortium name="AG Swart"/>
            <person name="Singh M."/>
            <person name="Singh A."/>
            <person name="Seah K."/>
            <person name="Emmerich C."/>
        </authorList>
    </citation>
    <scope>NUCLEOTIDE SEQUENCE</scope>
    <source>
        <strain evidence="2">DP1</strain>
    </source>
</reference>
<feature type="region of interest" description="Disordered" evidence="1">
    <location>
        <begin position="1"/>
        <end position="85"/>
    </location>
</feature>
<name>A0AAD2D9W5_EUPCR</name>